<dbReference type="PANTHER" id="PTHR12110">
    <property type="entry name" value="HYDROXYPYRUVATE ISOMERASE"/>
    <property type="match status" value="1"/>
</dbReference>
<reference evidence="4 5" key="1">
    <citation type="submission" date="2021-03" db="EMBL/GenBank/DDBJ databases">
        <title>Sequencing the genomes of 1000 actinobacteria strains.</title>
        <authorList>
            <person name="Klenk H.-P."/>
        </authorList>
    </citation>
    <scope>NUCLEOTIDE SEQUENCE [LARGE SCALE GENOMIC DNA]</scope>
    <source>
        <strain evidence="4 5">DSM 15797</strain>
    </source>
</reference>
<name>A0ABS4X852_9MICC</name>
<dbReference type="InterPro" id="IPR036237">
    <property type="entry name" value="Xyl_isomerase-like_sf"/>
</dbReference>
<dbReference type="PANTHER" id="PTHR12110:SF41">
    <property type="entry name" value="INOSOSE DEHYDRATASE"/>
    <property type="match status" value="1"/>
</dbReference>
<dbReference type="Proteomes" id="UP001296993">
    <property type="component" value="Unassembled WGS sequence"/>
</dbReference>
<dbReference type="SUPFAM" id="SSF51658">
    <property type="entry name" value="Xylose isomerase-like"/>
    <property type="match status" value="1"/>
</dbReference>
<evidence type="ECO:0000313" key="5">
    <source>
        <dbReference type="Proteomes" id="UP001296993"/>
    </source>
</evidence>
<sequence>MEPRTKYQEAEPGSTGSPVPNASVPMISVPYILPGRPAAVRPLALLSAGLCSVTLRSLGIEQVVATAAAAGLSGIEWGSDVHVVDAASADLAREACAAAGLRVFSLGSYYRAGSFGDFDVVAALAARLGAPRIRIWAGEADPADADEGTWEAVVGDTRRIAEIAAAHGLELAFEFHDGSLTSSVESTLELLAQVDRPNVGTYWQPAVGIGDREALESLRRVIGHVTGIHCFSWWPATERLALEERGGLWRDVAAAVLEHGREMDLMLEFVAGDSPDQLINDAIFLRKLTEGSASA</sequence>
<dbReference type="Gene3D" id="3.20.20.150">
    <property type="entry name" value="Divalent-metal-dependent TIM barrel enzymes"/>
    <property type="match status" value="1"/>
</dbReference>
<evidence type="ECO:0000259" key="3">
    <source>
        <dbReference type="Pfam" id="PF01261"/>
    </source>
</evidence>
<dbReference type="RefSeq" id="WP_245356189.1">
    <property type="nucleotide sequence ID" value="NZ_BAAAJY010000008.1"/>
</dbReference>
<accession>A0ABS4X852</accession>
<keyword evidence="4" id="KW-0413">Isomerase</keyword>
<evidence type="ECO:0000313" key="4">
    <source>
        <dbReference type="EMBL" id="MBP2384526.1"/>
    </source>
</evidence>
<keyword evidence="1" id="KW-0119">Carbohydrate metabolism</keyword>
<evidence type="ECO:0000256" key="2">
    <source>
        <dbReference type="SAM" id="MobiDB-lite"/>
    </source>
</evidence>
<dbReference type="EMBL" id="JAGIOF010000001">
    <property type="protein sequence ID" value="MBP2384526.1"/>
    <property type="molecule type" value="Genomic_DNA"/>
</dbReference>
<dbReference type="InterPro" id="IPR050312">
    <property type="entry name" value="IolE/XylAMocC-like"/>
</dbReference>
<dbReference type="Pfam" id="PF01261">
    <property type="entry name" value="AP_endonuc_2"/>
    <property type="match status" value="1"/>
</dbReference>
<dbReference type="InterPro" id="IPR013022">
    <property type="entry name" value="Xyl_isomerase-like_TIM-brl"/>
</dbReference>
<comment type="caution">
    <text evidence="4">The sequence shown here is derived from an EMBL/GenBank/DDBJ whole genome shotgun (WGS) entry which is preliminary data.</text>
</comment>
<protein>
    <submittedName>
        <fullName evidence="4">Sugar phosphate isomerase/epimerase</fullName>
    </submittedName>
</protein>
<feature type="domain" description="Xylose isomerase-like TIM barrel" evidence="3">
    <location>
        <begin position="65"/>
        <end position="286"/>
    </location>
</feature>
<keyword evidence="5" id="KW-1185">Reference proteome</keyword>
<proteinExistence type="predicted"/>
<feature type="region of interest" description="Disordered" evidence="2">
    <location>
        <begin position="1"/>
        <end position="21"/>
    </location>
</feature>
<dbReference type="GO" id="GO:0016853">
    <property type="term" value="F:isomerase activity"/>
    <property type="evidence" value="ECO:0007669"/>
    <property type="project" value="UniProtKB-KW"/>
</dbReference>
<evidence type="ECO:0000256" key="1">
    <source>
        <dbReference type="ARBA" id="ARBA00023277"/>
    </source>
</evidence>
<organism evidence="4 5">
    <name type="scientific">Paeniglutamicibacter kerguelensis</name>
    <dbReference type="NCBI Taxonomy" id="254788"/>
    <lineage>
        <taxon>Bacteria</taxon>
        <taxon>Bacillati</taxon>
        <taxon>Actinomycetota</taxon>
        <taxon>Actinomycetes</taxon>
        <taxon>Micrococcales</taxon>
        <taxon>Micrococcaceae</taxon>
        <taxon>Paeniglutamicibacter</taxon>
    </lineage>
</organism>
<gene>
    <name evidence="4" type="ORF">JOF47_000037</name>
</gene>